<dbReference type="EMBL" id="JBHTMP010000066">
    <property type="protein sequence ID" value="MFD1325075.1"/>
    <property type="molecule type" value="Genomic_DNA"/>
</dbReference>
<evidence type="ECO:0000313" key="2">
    <source>
        <dbReference type="EMBL" id="MFD1325075.1"/>
    </source>
</evidence>
<dbReference type="Proteomes" id="UP001597260">
    <property type="component" value="Unassembled WGS sequence"/>
</dbReference>
<sequence length="250" mass="25552">MYQSHGEQSLAAVLRLRDELLASAGQLAAASTATAGAYAGEDPTGTVRIVLDEAGQPADVELASEWRSAVGSDGLADGVRQAWQAAVGARVTAWSEAVETSSPPAPPAGHRQPSPVDLPSDAEPGDLLGYRVQSNLSGLMSLLADAEAALDQVQRLTVGAGPATAQGRSADREVTVTISAGELIELQADPRWLAGASATAVGRAIRAALVDAHRSLSQSEAVPQPAALGELGTLTTDPVALLRTVGLLRD</sequence>
<name>A0ABW3YLK6_9ACTN</name>
<organism evidence="2 3">
    <name type="scientific">Micromonospora sonneratiae</name>
    <dbReference type="NCBI Taxonomy" id="1184706"/>
    <lineage>
        <taxon>Bacteria</taxon>
        <taxon>Bacillati</taxon>
        <taxon>Actinomycetota</taxon>
        <taxon>Actinomycetes</taxon>
        <taxon>Micromonosporales</taxon>
        <taxon>Micromonosporaceae</taxon>
        <taxon>Micromonospora</taxon>
    </lineage>
</organism>
<evidence type="ECO:0008006" key="4">
    <source>
        <dbReference type="Google" id="ProtNLM"/>
    </source>
</evidence>
<evidence type="ECO:0000256" key="1">
    <source>
        <dbReference type="SAM" id="MobiDB-lite"/>
    </source>
</evidence>
<reference evidence="3" key="1">
    <citation type="journal article" date="2019" name="Int. J. Syst. Evol. Microbiol.">
        <title>The Global Catalogue of Microorganisms (GCM) 10K type strain sequencing project: providing services to taxonomists for standard genome sequencing and annotation.</title>
        <authorList>
            <consortium name="The Broad Institute Genomics Platform"/>
            <consortium name="The Broad Institute Genome Sequencing Center for Infectious Disease"/>
            <person name="Wu L."/>
            <person name="Ma J."/>
        </authorList>
    </citation>
    <scope>NUCLEOTIDE SEQUENCE [LARGE SCALE GENOMIC DNA]</scope>
    <source>
        <strain evidence="3">JCM 31037</strain>
    </source>
</reference>
<dbReference type="RefSeq" id="WP_377576774.1">
    <property type="nucleotide sequence ID" value="NZ_JBHTMP010000066.1"/>
</dbReference>
<comment type="caution">
    <text evidence="2">The sequence shown here is derived from an EMBL/GenBank/DDBJ whole genome shotgun (WGS) entry which is preliminary data.</text>
</comment>
<dbReference type="InterPro" id="IPR036894">
    <property type="entry name" value="YbaB-like_sf"/>
</dbReference>
<proteinExistence type="predicted"/>
<protein>
    <recommendedName>
        <fullName evidence="4">YbaB/EbfC DNA-binding family protein</fullName>
    </recommendedName>
</protein>
<dbReference type="Gene3D" id="3.30.1310.10">
    <property type="entry name" value="Nucleoid-associated protein YbaB-like domain"/>
    <property type="match status" value="1"/>
</dbReference>
<keyword evidence="3" id="KW-1185">Reference proteome</keyword>
<accession>A0ABW3YLK6</accession>
<evidence type="ECO:0000313" key="3">
    <source>
        <dbReference type="Proteomes" id="UP001597260"/>
    </source>
</evidence>
<gene>
    <name evidence="2" type="ORF">ACFQ4H_28715</name>
</gene>
<feature type="region of interest" description="Disordered" evidence="1">
    <location>
        <begin position="95"/>
        <end position="123"/>
    </location>
</feature>